<keyword evidence="3" id="KW-0808">Transferase</keyword>
<dbReference type="GO" id="GO:0016757">
    <property type="term" value="F:glycosyltransferase activity"/>
    <property type="evidence" value="ECO:0007669"/>
    <property type="project" value="UniProtKB-KW"/>
</dbReference>
<dbReference type="Proteomes" id="UP000246018">
    <property type="component" value="Unassembled WGS sequence"/>
</dbReference>
<gene>
    <name evidence="5" type="ORF">DDE18_01425</name>
</gene>
<dbReference type="PANTHER" id="PTHR43685:SF5">
    <property type="entry name" value="GLYCOSYLTRANSFERASE EPSE-RELATED"/>
    <property type="match status" value="1"/>
</dbReference>
<dbReference type="PANTHER" id="PTHR43685">
    <property type="entry name" value="GLYCOSYLTRANSFERASE"/>
    <property type="match status" value="1"/>
</dbReference>
<dbReference type="CDD" id="cd00761">
    <property type="entry name" value="Glyco_tranf_GTA_type"/>
    <property type="match status" value="1"/>
</dbReference>
<keyword evidence="6" id="KW-1185">Reference proteome</keyword>
<evidence type="ECO:0000313" key="6">
    <source>
        <dbReference type="Proteomes" id="UP000246018"/>
    </source>
</evidence>
<comment type="similarity">
    <text evidence="1">Belongs to the glycosyltransferase 2 family.</text>
</comment>
<dbReference type="InterPro" id="IPR029044">
    <property type="entry name" value="Nucleotide-diphossugar_trans"/>
</dbReference>
<keyword evidence="2" id="KW-0328">Glycosyltransferase</keyword>
<feature type="domain" description="Glycosyltransferase 2-like" evidence="4">
    <location>
        <begin position="1"/>
        <end position="155"/>
    </location>
</feature>
<comment type="caution">
    <text evidence="5">The sequence shown here is derived from an EMBL/GenBank/DDBJ whole genome shotgun (WGS) entry which is preliminary data.</text>
</comment>
<dbReference type="InterPro" id="IPR001173">
    <property type="entry name" value="Glyco_trans_2-like"/>
</dbReference>
<dbReference type="AlphaFoldDB" id="A0A2T8FF47"/>
<proteinExistence type="inferred from homology"/>
<evidence type="ECO:0000313" key="5">
    <source>
        <dbReference type="EMBL" id="PVG84317.1"/>
    </source>
</evidence>
<name>A0A2T8FF47_9ACTN</name>
<organism evidence="5 6">
    <name type="scientific">Nocardioides gansuensis</name>
    <dbReference type="NCBI Taxonomy" id="2138300"/>
    <lineage>
        <taxon>Bacteria</taxon>
        <taxon>Bacillati</taxon>
        <taxon>Actinomycetota</taxon>
        <taxon>Actinomycetes</taxon>
        <taxon>Propionibacteriales</taxon>
        <taxon>Nocardioidaceae</taxon>
        <taxon>Nocardioides</taxon>
    </lineage>
</organism>
<dbReference type="InterPro" id="IPR050834">
    <property type="entry name" value="Glycosyltransf_2"/>
</dbReference>
<evidence type="ECO:0000256" key="2">
    <source>
        <dbReference type="ARBA" id="ARBA00022676"/>
    </source>
</evidence>
<reference evidence="5 6" key="1">
    <citation type="submission" date="2018-04" db="EMBL/GenBank/DDBJ databases">
        <title>Genome of Nocardioides gansuensis WSJ-1.</title>
        <authorList>
            <person name="Wu S."/>
            <person name="Wang G."/>
        </authorList>
    </citation>
    <scope>NUCLEOTIDE SEQUENCE [LARGE SCALE GENOMIC DNA]</scope>
    <source>
        <strain evidence="5 6">WSJ-1</strain>
    </source>
</reference>
<evidence type="ECO:0000259" key="4">
    <source>
        <dbReference type="Pfam" id="PF00535"/>
    </source>
</evidence>
<accession>A0A2T8FF47</accession>
<evidence type="ECO:0000256" key="3">
    <source>
        <dbReference type="ARBA" id="ARBA00022679"/>
    </source>
</evidence>
<sequence>MPVYNGEEFVGKAIECILGQTYQNLELLIANDASTDGSAAILESFAAQDSRVVVIDNPVNLYIAGNRNMLMSRARGKYIAWADADDESVPTRLERQVAFLEANPDVAMCGGDLEIFGNTSANGQVRAYPRTDVEIRRKIFRYVPLAQPAAMVRTEAIRAVGEFDLSTPPAEDLDMLFRIGSRYRLGNVEGVVIRYRDHATSATYKRLRTIEKVSVRSRMRNFANPAYSAGVADRLYNVAHWLSIWVMPPKWKITLFNYLRNS</sequence>
<dbReference type="Pfam" id="PF00535">
    <property type="entry name" value="Glycos_transf_2"/>
    <property type="match status" value="1"/>
</dbReference>
<dbReference type="EMBL" id="QDGZ01000001">
    <property type="protein sequence ID" value="PVG84317.1"/>
    <property type="molecule type" value="Genomic_DNA"/>
</dbReference>
<dbReference type="SUPFAM" id="SSF53448">
    <property type="entry name" value="Nucleotide-diphospho-sugar transferases"/>
    <property type="match status" value="1"/>
</dbReference>
<dbReference type="Gene3D" id="3.90.550.10">
    <property type="entry name" value="Spore Coat Polysaccharide Biosynthesis Protein SpsA, Chain A"/>
    <property type="match status" value="1"/>
</dbReference>
<protein>
    <recommendedName>
        <fullName evidence="4">Glycosyltransferase 2-like domain-containing protein</fullName>
    </recommendedName>
</protein>
<evidence type="ECO:0000256" key="1">
    <source>
        <dbReference type="ARBA" id="ARBA00006739"/>
    </source>
</evidence>